<dbReference type="InterPro" id="IPR036866">
    <property type="entry name" value="RibonucZ/Hydroxyglut_hydro"/>
</dbReference>
<accession>A0A098EM49</accession>
<protein>
    <submittedName>
        <fullName evidence="2">Hydroxyacylglutathione hydrolase</fullName>
    </submittedName>
</protein>
<keyword evidence="3" id="KW-1185">Reference proteome</keyword>
<dbReference type="SMART" id="SM00849">
    <property type="entry name" value="Lactamase_B"/>
    <property type="match status" value="1"/>
</dbReference>
<dbReference type="GO" id="GO:0016787">
    <property type="term" value="F:hydrolase activity"/>
    <property type="evidence" value="ECO:0007669"/>
    <property type="project" value="UniProtKB-KW"/>
</dbReference>
<feature type="domain" description="Metallo-beta-lactamase" evidence="1">
    <location>
        <begin position="23"/>
        <end position="192"/>
    </location>
</feature>
<dbReference type="AlphaFoldDB" id="A0A098EM49"/>
<proteinExistence type="predicted"/>
<organism evidence="2 3">
    <name type="scientific">Planococcus massiliensis</name>
    <dbReference type="NCBI Taxonomy" id="1499687"/>
    <lineage>
        <taxon>Bacteria</taxon>
        <taxon>Bacillati</taxon>
        <taxon>Bacillota</taxon>
        <taxon>Bacilli</taxon>
        <taxon>Bacillales</taxon>
        <taxon>Caryophanaceae</taxon>
        <taxon>Planococcus</taxon>
    </lineage>
</organism>
<dbReference type="Pfam" id="PF00753">
    <property type="entry name" value="Lactamase_B"/>
    <property type="match status" value="1"/>
</dbReference>
<evidence type="ECO:0000313" key="3">
    <source>
        <dbReference type="Proteomes" id="UP000043699"/>
    </source>
</evidence>
<gene>
    <name evidence="2" type="primary">gloB_2</name>
    <name evidence="2" type="ORF">BN1080_01790</name>
</gene>
<reference evidence="2 3" key="1">
    <citation type="submission" date="2014-09" db="EMBL/GenBank/DDBJ databases">
        <authorList>
            <person name="Urmite Genomes Urmite Genomes"/>
        </authorList>
    </citation>
    <scope>NUCLEOTIDE SEQUENCE [LARGE SCALE GENOMIC DNA]</scope>
    <source>
        <strain evidence="2 3">ES2</strain>
    </source>
</reference>
<dbReference type="InterPro" id="IPR050662">
    <property type="entry name" value="Sec-metab_biosynth-thioest"/>
</dbReference>
<keyword evidence="2" id="KW-0378">Hydrolase</keyword>
<dbReference type="SUPFAM" id="SSF56281">
    <property type="entry name" value="Metallo-hydrolase/oxidoreductase"/>
    <property type="match status" value="1"/>
</dbReference>
<dbReference type="EMBL" id="CCXS01000001">
    <property type="protein sequence ID" value="CEG22855.1"/>
    <property type="molecule type" value="Genomic_DNA"/>
</dbReference>
<evidence type="ECO:0000313" key="2">
    <source>
        <dbReference type="EMBL" id="CEG22855.1"/>
    </source>
</evidence>
<dbReference type="STRING" id="1499687.BN1080_01790"/>
<dbReference type="InterPro" id="IPR001279">
    <property type="entry name" value="Metallo-B-lactamas"/>
</dbReference>
<name>A0A098EM49_9BACL</name>
<sequence>MLSSYVKEGVLCAEGTIEKYGRKVFVYLVDGMLIDSGPEILLTELEPFFEEHHFDQAVFTHNHEDHTGNAAFLAANFRVPLLMHEKGIPLCLADGKYPLYRQMIWGQRKAFEAAPIPEVIHSNNLEWKVIYTPGHAYDHVSLVNEETGRLFSGDLYVSPHTKVTMATESVKQIMDSLEILLSYRFTHLYCSHAGYFPNGKEVLQQKLEKLREMSEKIIMLDAEGLSVNEINEALFPGNYPIVQYSEREWDTLHTIRSVLDELKPLAPKGHLSV</sequence>
<dbReference type="OrthoDB" id="235784at2"/>
<dbReference type="Gene3D" id="3.60.15.10">
    <property type="entry name" value="Ribonuclease Z/Hydroxyacylglutathione hydrolase-like"/>
    <property type="match status" value="1"/>
</dbReference>
<dbReference type="Proteomes" id="UP000043699">
    <property type="component" value="Unassembled WGS sequence"/>
</dbReference>
<dbReference type="RefSeq" id="WP_052651672.1">
    <property type="nucleotide sequence ID" value="NZ_CCXS01000001.1"/>
</dbReference>
<dbReference type="PANTHER" id="PTHR23131">
    <property type="entry name" value="ENDORIBONUCLEASE LACTB2"/>
    <property type="match status" value="1"/>
</dbReference>
<evidence type="ECO:0000259" key="1">
    <source>
        <dbReference type="SMART" id="SM00849"/>
    </source>
</evidence>